<dbReference type="Pfam" id="PF01546">
    <property type="entry name" value="Peptidase_M20"/>
    <property type="match status" value="1"/>
</dbReference>
<feature type="binding site" evidence="3">
    <location>
        <position position="86"/>
    </location>
    <ligand>
        <name>Zn(2+)</name>
        <dbReference type="ChEBI" id="CHEBI:29105"/>
        <label>1</label>
    </ligand>
</feature>
<dbReference type="InterPro" id="IPR002933">
    <property type="entry name" value="Peptidase_M20"/>
</dbReference>
<sequence length="415" mass="45150">MSDLSNIRIDGARLWDSLMEMAKIGGTERGGCRRLTLTDVDKQGRELFARWCEEAGLALAVDDMGNMFARRPGEDDSVAPVMMGSHLDTQPTGGKFDGVLGVLGALEVVRSLNDLKIKTKRPIEIANWTNEEGSRYAPAMVSSGVFAGAYTKDFAYNLTDAEGLKFGDELERIGFKGSEPVGQRPIHAFFELHIEQGPILEDEAIDVGIVTHGQGQRWFEVTLTGFESHAGSTPMPRRKDALLGAARVVELVNGLGLAHPPLAMATCGMLNPYPNSRNVIPGQVFLTCEFRHPDASVLDAMDHALREGIARIAKEIGLEVDLKKVFDYPPVPFDASCIAAVRRGAEKFCYSHRDIVSGAGHDACYISRVAPTSMIFTPCVDGVSHNELEDIKPEWATAGTQVLMHAVLEKAEIVG</sequence>
<dbReference type="PANTHER" id="PTHR32494:SF5">
    <property type="entry name" value="ALLANTOATE AMIDOHYDROLASE"/>
    <property type="match status" value="1"/>
</dbReference>
<feature type="binding site" evidence="3">
    <location>
        <position position="97"/>
    </location>
    <ligand>
        <name>Zn(2+)</name>
        <dbReference type="ChEBI" id="CHEBI:29105"/>
        <label>1</label>
    </ligand>
</feature>
<feature type="binding site" evidence="3">
    <location>
        <position position="385"/>
    </location>
    <ligand>
        <name>Zn(2+)</name>
        <dbReference type="ChEBI" id="CHEBI:29105"/>
        <label>2</label>
    </ligand>
</feature>
<feature type="binding site" evidence="3">
    <location>
        <position position="193"/>
    </location>
    <ligand>
        <name>Zn(2+)</name>
        <dbReference type="ChEBI" id="CHEBI:29105"/>
        <label>1</label>
    </ligand>
</feature>
<dbReference type="Gene3D" id="3.40.630.10">
    <property type="entry name" value="Zn peptidases"/>
    <property type="match status" value="1"/>
</dbReference>
<protein>
    <submittedName>
        <fullName evidence="4">Zn-dependent hydrolase</fullName>
    </submittedName>
</protein>
<dbReference type="RefSeq" id="WP_282585534.1">
    <property type="nucleotide sequence ID" value="NZ_JAMOIM010000008.1"/>
</dbReference>
<keyword evidence="2 4" id="KW-0378">Hydrolase</keyword>
<evidence type="ECO:0000256" key="2">
    <source>
        <dbReference type="ARBA" id="ARBA00022801"/>
    </source>
</evidence>
<comment type="cofactor">
    <cofactor evidence="3">
        <name>Zn(2+)</name>
        <dbReference type="ChEBI" id="CHEBI:29105"/>
    </cofactor>
    <text evidence="3">Binds 2 Zn(2+) ions per subunit.</text>
</comment>
<dbReference type="Gene3D" id="3.30.70.360">
    <property type="match status" value="1"/>
</dbReference>
<evidence type="ECO:0000256" key="3">
    <source>
        <dbReference type="PIRSR" id="PIRSR001235-1"/>
    </source>
</evidence>
<evidence type="ECO:0000256" key="1">
    <source>
        <dbReference type="ARBA" id="ARBA00006153"/>
    </source>
</evidence>
<dbReference type="Proteomes" id="UP001165667">
    <property type="component" value="Unassembled WGS sequence"/>
</dbReference>
<dbReference type="EMBL" id="JAMOIM010000008">
    <property type="protein sequence ID" value="MCW6509173.1"/>
    <property type="molecule type" value="Genomic_DNA"/>
</dbReference>
<keyword evidence="5" id="KW-1185">Reference proteome</keyword>
<dbReference type="AlphaFoldDB" id="A0AA41Z289"/>
<keyword evidence="3" id="KW-0862">Zinc</keyword>
<dbReference type="InterPro" id="IPR010158">
    <property type="entry name" value="Amidase_Cbmase"/>
</dbReference>
<accession>A0AA41Z289</accession>
<dbReference type="InterPro" id="IPR036264">
    <property type="entry name" value="Bact_exopeptidase_dim_dom"/>
</dbReference>
<name>A0AA41Z289_9HYPH</name>
<keyword evidence="3" id="KW-0479">Metal-binding</keyword>
<dbReference type="PIRSF" id="PIRSF001235">
    <property type="entry name" value="Amidase_carbamoylase"/>
    <property type="match status" value="1"/>
</dbReference>
<dbReference type="NCBIfam" id="NF006769">
    <property type="entry name" value="PRK09290.1-3"/>
    <property type="match status" value="1"/>
</dbReference>
<reference evidence="4" key="1">
    <citation type="submission" date="2022-05" db="EMBL/GenBank/DDBJ databases">
        <authorList>
            <person name="Pankratov T."/>
        </authorList>
    </citation>
    <scope>NUCLEOTIDE SEQUENCE</scope>
    <source>
        <strain evidence="4">BP6-180914</strain>
    </source>
</reference>
<organism evidence="4 5">
    <name type="scientific">Lichenifustis flavocetrariae</name>
    <dbReference type="NCBI Taxonomy" id="2949735"/>
    <lineage>
        <taxon>Bacteria</taxon>
        <taxon>Pseudomonadati</taxon>
        <taxon>Pseudomonadota</taxon>
        <taxon>Alphaproteobacteria</taxon>
        <taxon>Hyphomicrobiales</taxon>
        <taxon>Lichenihabitantaceae</taxon>
        <taxon>Lichenifustis</taxon>
    </lineage>
</organism>
<evidence type="ECO:0000313" key="4">
    <source>
        <dbReference type="EMBL" id="MCW6509173.1"/>
    </source>
</evidence>
<dbReference type="GO" id="GO:0016813">
    <property type="term" value="F:hydrolase activity, acting on carbon-nitrogen (but not peptide) bonds, in linear amidines"/>
    <property type="evidence" value="ECO:0007669"/>
    <property type="project" value="InterPro"/>
</dbReference>
<comment type="similarity">
    <text evidence="1">Belongs to the peptidase M20 family.</text>
</comment>
<dbReference type="NCBIfam" id="NF006771">
    <property type="entry name" value="PRK09290.1-5"/>
    <property type="match status" value="1"/>
</dbReference>
<proteinExistence type="inferred from homology"/>
<dbReference type="SUPFAM" id="SSF53187">
    <property type="entry name" value="Zn-dependent exopeptidases"/>
    <property type="match status" value="1"/>
</dbReference>
<dbReference type="NCBIfam" id="TIGR01879">
    <property type="entry name" value="hydantase"/>
    <property type="match status" value="1"/>
</dbReference>
<dbReference type="NCBIfam" id="NF009527">
    <property type="entry name" value="PRK12891.1"/>
    <property type="match status" value="1"/>
</dbReference>
<dbReference type="SUPFAM" id="SSF55031">
    <property type="entry name" value="Bacterial exopeptidase dimerisation domain"/>
    <property type="match status" value="1"/>
</dbReference>
<dbReference type="PANTHER" id="PTHR32494">
    <property type="entry name" value="ALLANTOATE DEIMINASE-RELATED"/>
    <property type="match status" value="1"/>
</dbReference>
<feature type="binding site" evidence="3">
    <location>
        <position position="132"/>
    </location>
    <ligand>
        <name>Zn(2+)</name>
        <dbReference type="ChEBI" id="CHEBI:29105"/>
        <label>2</label>
    </ligand>
</feature>
<dbReference type="CDD" id="cd03884">
    <property type="entry name" value="M20_bAS"/>
    <property type="match status" value="1"/>
</dbReference>
<comment type="caution">
    <text evidence="4">The sequence shown here is derived from an EMBL/GenBank/DDBJ whole genome shotgun (WGS) entry which is preliminary data.</text>
</comment>
<feature type="binding site" evidence="3">
    <location>
        <position position="97"/>
    </location>
    <ligand>
        <name>Zn(2+)</name>
        <dbReference type="ChEBI" id="CHEBI:29105"/>
        <label>2</label>
    </ligand>
</feature>
<evidence type="ECO:0000313" key="5">
    <source>
        <dbReference type="Proteomes" id="UP001165667"/>
    </source>
</evidence>
<gene>
    <name evidence="4" type="ORF">M8523_14180</name>
</gene>
<dbReference type="GO" id="GO:0046872">
    <property type="term" value="F:metal ion binding"/>
    <property type="evidence" value="ECO:0007669"/>
    <property type="project" value="UniProtKB-KW"/>
</dbReference>